<keyword evidence="3 7" id="KW-0378">Hydrolase</keyword>
<dbReference type="InterPro" id="IPR036866">
    <property type="entry name" value="RibonucZ/Hydroxyglut_hydro"/>
</dbReference>
<dbReference type="RefSeq" id="WP_123401667.1">
    <property type="nucleotide sequence ID" value="NZ_RJVI01000002.1"/>
</dbReference>
<dbReference type="SMART" id="SM00849">
    <property type="entry name" value="Lactamase_B"/>
    <property type="match status" value="1"/>
</dbReference>
<gene>
    <name evidence="7" type="ORF">EDC57_1974</name>
</gene>
<name>A0A3N1Y1Q5_9GAMM</name>
<feature type="region of interest" description="Disordered" evidence="5">
    <location>
        <begin position="182"/>
        <end position="207"/>
    </location>
</feature>
<dbReference type="InterPro" id="IPR001279">
    <property type="entry name" value="Metallo-B-lactamas"/>
</dbReference>
<evidence type="ECO:0000259" key="6">
    <source>
        <dbReference type="SMART" id="SM00849"/>
    </source>
</evidence>
<accession>A0A3N1Y1Q5</accession>
<dbReference type="PANTHER" id="PTHR46233">
    <property type="entry name" value="HYDROXYACYLGLUTATHIONE HYDROLASE GLOC"/>
    <property type="match status" value="1"/>
</dbReference>
<keyword evidence="8" id="KW-1185">Reference proteome</keyword>
<evidence type="ECO:0000313" key="8">
    <source>
        <dbReference type="Proteomes" id="UP000276634"/>
    </source>
</evidence>
<keyword evidence="4" id="KW-0862">Zinc</keyword>
<comment type="caution">
    <text evidence="7">The sequence shown here is derived from an EMBL/GenBank/DDBJ whole genome shotgun (WGS) entry which is preliminary data.</text>
</comment>
<dbReference type="GO" id="GO:0016787">
    <property type="term" value="F:hydrolase activity"/>
    <property type="evidence" value="ECO:0007669"/>
    <property type="project" value="UniProtKB-KW"/>
</dbReference>
<keyword evidence="2" id="KW-0479">Metal-binding</keyword>
<evidence type="ECO:0000256" key="1">
    <source>
        <dbReference type="ARBA" id="ARBA00001947"/>
    </source>
</evidence>
<evidence type="ECO:0000256" key="5">
    <source>
        <dbReference type="SAM" id="MobiDB-lite"/>
    </source>
</evidence>
<dbReference type="Gene3D" id="3.60.15.10">
    <property type="entry name" value="Ribonuclease Z/Hydroxyacylglutathione hydrolase-like"/>
    <property type="match status" value="1"/>
</dbReference>
<dbReference type="Proteomes" id="UP000276634">
    <property type="component" value="Unassembled WGS sequence"/>
</dbReference>
<protein>
    <submittedName>
        <fullName evidence="7">Glyoxylase-like metal-dependent hydrolase (Beta-lactamase superfamily II)</fullName>
    </submittedName>
</protein>
<dbReference type="GO" id="GO:0046872">
    <property type="term" value="F:metal ion binding"/>
    <property type="evidence" value="ECO:0007669"/>
    <property type="project" value="UniProtKB-KW"/>
</dbReference>
<evidence type="ECO:0000256" key="4">
    <source>
        <dbReference type="ARBA" id="ARBA00022833"/>
    </source>
</evidence>
<dbReference type="OrthoDB" id="9802248at2"/>
<evidence type="ECO:0000256" key="2">
    <source>
        <dbReference type="ARBA" id="ARBA00022723"/>
    </source>
</evidence>
<organism evidence="7 8">
    <name type="scientific">Inmirania thermothiophila</name>
    <dbReference type="NCBI Taxonomy" id="1750597"/>
    <lineage>
        <taxon>Bacteria</taxon>
        <taxon>Pseudomonadati</taxon>
        <taxon>Pseudomonadota</taxon>
        <taxon>Gammaproteobacteria</taxon>
        <taxon>Chromatiales</taxon>
        <taxon>Ectothiorhodospiraceae</taxon>
        <taxon>Inmirania</taxon>
    </lineage>
</organism>
<reference evidence="7 8" key="1">
    <citation type="submission" date="2018-11" db="EMBL/GenBank/DDBJ databases">
        <title>Genomic Encyclopedia of Type Strains, Phase IV (KMG-IV): sequencing the most valuable type-strain genomes for metagenomic binning, comparative biology and taxonomic classification.</title>
        <authorList>
            <person name="Goeker M."/>
        </authorList>
    </citation>
    <scope>NUCLEOTIDE SEQUENCE [LARGE SCALE GENOMIC DNA]</scope>
    <source>
        <strain evidence="7 8">DSM 100275</strain>
    </source>
</reference>
<comment type="cofactor">
    <cofactor evidence="1">
        <name>Zn(2+)</name>
        <dbReference type="ChEBI" id="CHEBI:29105"/>
    </cofactor>
</comment>
<dbReference type="Pfam" id="PF00753">
    <property type="entry name" value="Lactamase_B"/>
    <property type="match status" value="1"/>
</dbReference>
<dbReference type="CDD" id="cd06262">
    <property type="entry name" value="metallo-hydrolase-like_MBL-fold"/>
    <property type="match status" value="1"/>
</dbReference>
<feature type="domain" description="Metallo-beta-lactamase" evidence="6">
    <location>
        <begin position="14"/>
        <end position="190"/>
    </location>
</feature>
<dbReference type="SUPFAM" id="SSF56281">
    <property type="entry name" value="Metallo-hydrolase/oxidoreductase"/>
    <property type="match status" value="1"/>
</dbReference>
<dbReference type="InterPro" id="IPR051453">
    <property type="entry name" value="MBL_Glyoxalase_II"/>
</dbReference>
<evidence type="ECO:0000313" key="7">
    <source>
        <dbReference type="EMBL" id="ROR32763.1"/>
    </source>
</evidence>
<evidence type="ECO:0000256" key="3">
    <source>
        <dbReference type="ARBA" id="ARBA00022801"/>
    </source>
</evidence>
<proteinExistence type="predicted"/>
<dbReference type="AlphaFoldDB" id="A0A3N1Y1Q5"/>
<dbReference type="PANTHER" id="PTHR46233:SF3">
    <property type="entry name" value="HYDROXYACYLGLUTATHIONE HYDROLASE GLOC"/>
    <property type="match status" value="1"/>
</dbReference>
<dbReference type="EMBL" id="RJVI01000002">
    <property type="protein sequence ID" value="ROR32763.1"/>
    <property type="molecule type" value="Genomic_DNA"/>
</dbReference>
<feature type="compositionally biased region" description="Basic and acidic residues" evidence="5">
    <location>
        <begin position="197"/>
        <end position="207"/>
    </location>
</feature>
<sequence length="207" mass="22457">MRLHIERFVTGPMETNTWVLHAVPGACIVIDPSEGCGALLRHLAAEGLEPVAVVLTHGHFDHCLGLPEVIGAHPDARVLIHPEDRHYLTDVNYNGSPMIGREFVWEGEVEPLEAGRVSLAGMELEVMHLPGHTPGGIGLRIDGHLFSGDVLFAGSVGRTDFLGGSTEALLSSIHERLLTLPDSTRVHPGHGPDTTIGDERRFNPFLR</sequence>